<dbReference type="SUPFAM" id="SSF55031">
    <property type="entry name" value="Bacterial exopeptidase dimerisation domain"/>
    <property type="match status" value="1"/>
</dbReference>
<dbReference type="Proteomes" id="UP000218896">
    <property type="component" value="Unassembled WGS sequence"/>
</dbReference>
<dbReference type="OrthoDB" id="9809784at2"/>
<dbReference type="GO" id="GO:0046872">
    <property type="term" value="F:metal ion binding"/>
    <property type="evidence" value="ECO:0007669"/>
    <property type="project" value="UniProtKB-KW"/>
</dbReference>
<dbReference type="PANTHER" id="PTHR43270:SF12">
    <property type="entry name" value="SUCCINYL-DIAMINOPIMELATE DESUCCINYLASE"/>
    <property type="match status" value="1"/>
</dbReference>
<dbReference type="InterPro" id="IPR011650">
    <property type="entry name" value="Peptidase_M20_dimer"/>
</dbReference>
<comment type="caution">
    <text evidence="5">The sequence shown here is derived from an EMBL/GenBank/DDBJ whole genome shotgun (WGS) entry which is preliminary data.</text>
</comment>
<keyword evidence="2" id="KW-0479">Metal-binding</keyword>
<protein>
    <recommendedName>
        <fullName evidence="4">Peptidase M20 dimerisation domain-containing protein</fullName>
    </recommendedName>
</protein>
<name>A0A2A2FA96_9GAMM</name>
<keyword evidence="3" id="KW-0378">Hydrolase</keyword>
<feature type="domain" description="Peptidase M20 dimerisation" evidence="4">
    <location>
        <begin position="199"/>
        <end position="359"/>
    </location>
</feature>
<dbReference type="GO" id="GO:0006508">
    <property type="term" value="P:proteolysis"/>
    <property type="evidence" value="ECO:0007669"/>
    <property type="project" value="UniProtKB-KW"/>
</dbReference>
<dbReference type="InterPro" id="IPR002933">
    <property type="entry name" value="Peptidase_M20"/>
</dbReference>
<organism evidence="5 6">
    <name type="scientific">Halovibrio salipaludis</name>
    <dbReference type="NCBI Taxonomy" id="2032626"/>
    <lineage>
        <taxon>Bacteria</taxon>
        <taxon>Pseudomonadati</taxon>
        <taxon>Pseudomonadota</taxon>
        <taxon>Gammaproteobacteria</taxon>
        <taxon>Oceanospirillales</taxon>
        <taxon>Halomonadaceae</taxon>
        <taxon>Halovibrio</taxon>
    </lineage>
</organism>
<dbReference type="Pfam" id="PF01546">
    <property type="entry name" value="Peptidase_M20"/>
    <property type="match status" value="1"/>
</dbReference>
<dbReference type="RefSeq" id="WP_095615968.1">
    <property type="nucleotide sequence ID" value="NZ_NSKD01000001.1"/>
</dbReference>
<evidence type="ECO:0000256" key="1">
    <source>
        <dbReference type="ARBA" id="ARBA00022670"/>
    </source>
</evidence>
<evidence type="ECO:0000259" key="4">
    <source>
        <dbReference type="Pfam" id="PF07687"/>
    </source>
</evidence>
<keyword evidence="1" id="KW-0645">Protease</keyword>
<dbReference type="InterPro" id="IPR036264">
    <property type="entry name" value="Bact_exopeptidase_dim_dom"/>
</dbReference>
<keyword evidence="6" id="KW-1185">Reference proteome</keyword>
<reference evidence="5 6" key="1">
    <citation type="submission" date="2017-08" db="EMBL/GenBank/DDBJ databases">
        <title>Halovibrio sewagensis sp. nov., isolated from wastewater of high salinity.</title>
        <authorList>
            <person name="Dong X."/>
            <person name="Zhang G."/>
        </authorList>
    </citation>
    <scope>NUCLEOTIDE SEQUENCE [LARGE SCALE GENOMIC DNA]</scope>
    <source>
        <strain evidence="5 6">YL5-2</strain>
    </source>
</reference>
<dbReference type="Pfam" id="PF07687">
    <property type="entry name" value="M20_dimer"/>
    <property type="match status" value="1"/>
</dbReference>
<evidence type="ECO:0000313" key="5">
    <source>
        <dbReference type="EMBL" id="PAU81868.1"/>
    </source>
</evidence>
<dbReference type="NCBIfam" id="NF005914">
    <property type="entry name" value="PRK07907.1"/>
    <property type="match status" value="1"/>
</dbReference>
<dbReference type="GO" id="GO:0008233">
    <property type="term" value="F:peptidase activity"/>
    <property type="evidence" value="ECO:0007669"/>
    <property type="project" value="UniProtKB-KW"/>
</dbReference>
<dbReference type="AlphaFoldDB" id="A0A2A2FA96"/>
<evidence type="ECO:0000313" key="6">
    <source>
        <dbReference type="Proteomes" id="UP000218896"/>
    </source>
</evidence>
<dbReference type="PANTHER" id="PTHR43270">
    <property type="entry name" value="BETA-ALA-HIS DIPEPTIDASE"/>
    <property type="match status" value="1"/>
</dbReference>
<gene>
    <name evidence="5" type="ORF">CK501_01570</name>
</gene>
<dbReference type="Gene3D" id="3.40.630.10">
    <property type="entry name" value="Zn peptidases"/>
    <property type="match status" value="1"/>
</dbReference>
<dbReference type="InterPro" id="IPR051458">
    <property type="entry name" value="Cyt/Met_Dipeptidase"/>
</dbReference>
<proteinExistence type="predicted"/>
<dbReference type="Gene3D" id="3.30.70.360">
    <property type="match status" value="1"/>
</dbReference>
<dbReference type="NCBIfam" id="NF006579">
    <property type="entry name" value="PRK09104.1"/>
    <property type="match status" value="1"/>
</dbReference>
<dbReference type="EMBL" id="NSKD01000001">
    <property type="protein sequence ID" value="PAU81868.1"/>
    <property type="molecule type" value="Genomic_DNA"/>
</dbReference>
<sequence length="459" mass="50330">MLESVLQRIDNGLEGSIERWADLLRIPSVSTDPAYEGAMREAAQWLRDELAPLGFRIEIRETEGHPVVIGHHEGPGDDATHVLYYGHYDVQPPEPYAEWRNEPFEPTLENSPHGRKMVARGAVDDKGQLMMWVEALKAWHAEHGGLPIQVTVLLEGEEEVGSKNLRPVLERYRDELKADVCVVSDTGMWDVDTPAITYTLRGLLYTELTCRGPGHDLHSGFYGGAIENPINGLTKVLGALQDGQGRVQVPGFYDNVVEPSDEELAAWKALNMDDAGFLASAGVTTAGGGESDRSLLERVWSRPSCDINGIIGGFTGNGAKTVIPREASAKVSFRLVPDQDPDRIIESLRRFIDDHTPAGCSIELTVHSAAPAIRIPTESRYLKAALSALDAVYDREPVLLGSGGSIPIAAWARDILGIDTLLMGFSLEDDGMHSPNEKFEVTCFHRGMRAHAALLEQLR</sequence>
<evidence type="ECO:0000256" key="2">
    <source>
        <dbReference type="ARBA" id="ARBA00022723"/>
    </source>
</evidence>
<evidence type="ECO:0000256" key="3">
    <source>
        <dbReference type="ARBA" id="ARBA00022801"/>
    </source>
</evidence>
<accession>A0A2A2FA96</accession>
<dbReference type="SUPFAM" id="SSF53187">
    <property type="entry name" value="Zn-dependent exopeptidases"/>
    <property type="match status" value="1"/>
</dbReference>